<evidence type="ECO:0000313" key="1">
    <source>
        <dbReference type="EMBL" id="OKX77835.1"/>
    </source>
</evidence>
<dbReference type="AlphaFoldDB" id="A0AB36I826"/>
<comment type="caution">
    <text evidence="1">The sequence shown here is derived from an EMBL/GenBank/DDBJ whole genome shotgun (WGS) entry which is preliminary data.</text>
</comment>
<name>A0AB36I826_CORGT</name>
<dbReference type="EMBL" id="LOQT01000027">
    <property type="protein sequence ID" value="OKX77835.1"/>
    <property type="molecule type" value="Genomic_DNA"/>
</dbReference>
<dbReference type="RefSeq" id="WP_003858717.1">
    <property type="nucleotide sequence ID" value="NZ_JAAOYN010000001.1"/>
</dbReference>
<reference evidence="1 2" key="1">
    <citation type="submission" date="2015-12" db="EMBL/GenBank/DDBJ databases">
        <title>Genome sequence of Corynebacterium AS 1.542.</title>
        <authorList>
            <person name="Yang J."/>
            <person name="Yang S."/>
        </authorList>
    </citation>
    <scope>NUCLEOTIDE SEQUENCE [LARGE SCALE GENOMIC DNA]</scope>
    <source>
        <strain evidence="1 2">AS 1.542</strain>
    </source>
</reference>
<evidence type="ECO:0000313" key="2">
    <source>
        <dbReference type="Proteomes" id="UP000186091"/>
    </source>
</evidence>
<gene>
    <name evidence="1" type="ORF">AUP69_12510</name>
</gene>
<organism evidence="1 2">
    <name type="scientific">Corynebacterium glutamicum</name>
    <name type="common">Brevibacterium saccharolyticum</name>
    <dbReference type="NCBI Taxonomy" id="1718"/>
    <lineage>
        <taxon>Bacteria</taxon>
        <taxon>Bacillati</taxon>
        <taxon>Actinomycetota</taxon>
        <taxon>Actinomycetes</taxon>
        <taxon>Mycobacteriales</taxon>
        <taxon>Corynebacteriaceae</taxon>
        <taxon>Corynebacterium</taxon>
    </lineage>
</organism>
<dbReference type="Pfam" id="PF20118">
    <property type="entry name" value="DUF6508"/>
    <property type="match status" value="1"/>
</dbReference>
<protein>
    <submittedName>
        <fullName evidence="1">Uncharacterized protein</fullName>
    </submittedName>
</protein>
<dbReference type="InterPro" id="IPR045425">
    <property type="entry name" value="DUF6508"/>
</dbReference>
<sequence length="157" mass="18230">MRTNREFGWEEVGPSQEGERFIFSQEQVDQLVDINERFKELEAEFPIGGWNSGFGSEREQFLDDLYYPLVSEVLHFAWGCGLMIEFDWPSWEEGQQWLESDNPCKWDEMDVEMARKMVSALIRSDRGSYSASLGLLRSGNFLAVFDHLTGMIARGER</sequence>
<dbReference type="Proteomes" id="UP000186091">
    <property type="component" value="Unassembled WGS sequence"/>
</dbReference>
<proteinExistence type="predicted"/>
<accession>A0AB36I826</accession>